<proteinExistence type="predicted"/>
<keyword evidence="1" id="KW-0732">Signal</keyword>
<feature type="signal peptide" evidence="1">
    <location>
        <begin position="1"/>
        <end position="23"/>
    </location>
</feature>
<dbReference type="OrthoDB" id="928769at2"/>
<dbReference type="InterPro" id="IPR015943">
    <property type="entry name" value="WD40/YVTN_repeat-like_dom_sf"/>
</dbReference>
<dbReference type="AlphaFoldDB" id="A0A2N3YL96"/>
<feature type="chain" id="PRO_5039575830" description="ScyD/ScyE family protein" evidence="1">
    <location>
        <begin position="24"/>
        <end position="373"/>
    </location>
</feature>
<reference evidence="2 3" key="1">
    <citation type="submission" date="2017-12" db="EMBL/GenBank/DDBJ databases">
        <title>Sequencing the genomes of 1000 Actinobacteria strains.</title>
        <authorList>
            <person name="Klenk H.-P."/>
        </authorList>
    </citation>
    <scope>NUCLEOTIDE SEQUENCE [LARGE SCALE GENOMIC DNA]</scope>
    <source>
        <strain evidence="2 3">DSM 12806</strain>
    </source>
</reference>
<dbReference type="Proteomes" id="UP000233781">
    <property type="component" value="Unassembled WGS sequence"/>
</dbReference>
<sequence length="373" mass="38354">MTRPRAVLVSGAALLLLALPLPAASAHRASPTPRVVSDQMLAPFNLDVSSRSILVADGGAEVVGALARDGSLTPIATDQPGTSGVARSRDGRRVAWTTTVTDFSTFTNTASGLTVRGPRGRTVHSDTLAYETAHNPDAGVHYGVTDPNPSACVTDALTAAGIPVAYTGGVDSHAYSVAAYRDGWVVADAGANDLLRVDSRGQVHTLAVLPAQPTTMTAAMVGALGLPDCVIGVTYDFEAVPTDVEVGHDGALYVSVLPGGPESPVLGARGAVYRVDPRTGASHEVARGFLGATNLALGHDGEIYVAELFGGKVSVVRHGRISTYVELPGVVAVESGREGELWAGTMANEDPAAPGTIVRITGGHEHGRLPVHD</sequence>
<evidence type="ECO:0000256" key="1">
    <source>
        <dbReference type="SAM" id="SignalP"/>
    </source>
</evidence>
<dbReference type="InterPro" id="IPR048031">
    <property type="entry name" value="ScyD/ScyE-like"/>
</dbReference>
<comment type="caution">
    <text evidence="2">The sequence shown here is derived from an EMBL/GenBank/DDBJ whole genome shotgun (WGS) entry which is preliminary data.</text>
</comment>
<dbReference type="RefSeq" id="WP_101396012.1">
    <property type="nucleotide sequence ID" value="NZ_PJNE01000001.1"/>
</dbReference>
<evidence type="ECO:0000313" key="2">
    <source>
        <dbReference type="EMBL" id="PKW27612.1"/>
    </source>
</evidence>
<dbReference type="EMBL" id="PJNE01000001">
    <property type="protein sequence ID" value="PKW27612.1"/>
    <property type="molecule type" value="Genomic_DNA"/>
</dbReference>
<evidence type="ECO:0000313" key="3">
    <source>
        <dbReference type="Proteomes" id="UP000233781"/>
    </source>
</evidence>
<keyword evidence="3" id="KW-1185">Reference proteome</keyword>
<name>A0A2N3YL96_9MICO</name>
<dbReference type="NCBIfam" id="NF033206">
    <property type="entry name" value="ScyE_fam"/>
    <property type="match status" value="1"/>
</dbReference>
<accession>A0A2N3YL96</accession>
<protein>
    <recommendedName>
        <fullName evidence="4">ScyD/ScyE family protein</fullName>
    </recommendedName>
</protein>
<gene>
    <name evidence="2" type="ORF">ATL31_2461</name>
</gene>
<organism evidence="2 3">
    <name type="scientific">Phycicoccus duodecadis</name>
    <dbReference type="NCBI Taxonomy" id="173053"/>
    <lineage>
        <taxon>Bacteria</taxon>
        <taxon>Bacillati</taxon>
        <taxon>Actinomycetota</taxon>
        <taxon>Actinomycetes</taxon>
        <taxon>Micrococcales</taxon>
        <taxon>Intrasporangiaceae</taxon>
        <taxon>Phycicoccus</taxon>
    </lineage>
</organism>
<dbReference type="SUPFAM" id="SSF63829">
    <property type="entry name" value="Calcium-dependent phosphotriesterase"/>
    <property type="match status" value="1"/>
</dbReference>
<dbReference type="Gene3D" id="2.130.10.10">
    <property type="entry name" value="YVTN repeat-like/Quinoprotein amine dehydrogenase"/>
    <property type="match status" value="1"/>
</dbReference>
<evidence type="ECO:0008006" key="4">
    <source>
        <dbReference type="Google" id="ProtNLM"/>
    </source>
</evidence>